<dbReference type="EMBL" id="LR588407">
    <property type="protein sequence ID" value="VTO10629.1"/>
    <property type="molecule type" value="Genomic_DNA"/>
</dbReference>
<dbReference type="RefSeq" id="WP_138140618.1">
    <property type="nucleotide sequence ID" value="NZ_LR588407.1"/>
</dbReference>
<sequence length="302" mass="32153">MTKAIINGPGARPSAQLKRFLAIQDILMGFSEGVDGDRLQAAMAWALDGKANYTRPHLISLFAAPWVAAQEEAGWQGDAILQGEKDLDEITAVALQADPVEDFLDQVRAELTRARALFPGDRIMTLAMAEEFGELVKAVLDEPAANVRKEAVQTAAMAARVVLDGDGSVDAWRAAKGLDPLTGSETATAPTPGTLLRHDDGRTGTFASLEEDGRYRVRSLKGPGFWVFHPADCRLSAPDLTSPAPARDAEKLREALKHYACSCEPGHCAMSADETDVPVDDQMCGRRAAEALSAAPGEGGGD</sequence>
<dbReference type="Proteomes" id="UP000309952">
    <property type="component" value="Chromosome"/>
</dbReference>
<organism evidence="1 2">
    <name type="scientific">Brevundimonas vancanneytii</name>
    <dbReference type="NCBI Taxonomy" id="1325724"/>
    <lineage>
        <taxon>Bacteria</taxon>
        <taxon>Pseudomonadati</taxon>
        <taxon>Pseudomonadota</taxon>
        <taxon>Alphaproteobacteria</taxon>
        <taxon>Caulobacterales</taxon>
        <taxon>Caulobacteraceae</taxon>
        <taxon>Brevundimonas</taxon>
    </lineage>
</organism>
<reference evidence="1 2" key="1">
    <citation type="submission" date="2019-04" db="EMBL/GenBank/DDBJ databases">
        <authorList>
            <consortium name="Pathogen Informatics"/>
        </authorList>
    </citation>
    <scope>NUCLEOTIDE SEQUENCE [LARGE SCALE GENOMIC DNA]</scope>
    <source>
        <strain evidence="1 2">NCTC9239</strain>
    </source>
</reference>
<gene>
    <name evidence="1" type="ORF">NCTC9239_00078</name>
</gene>
<dbReference type="AlphaFoldDB" id="A0A4P1JTX0"/>
<accession>A0A4P1JTX0</accession>
<evidence type="ECO:0000313" key="1">
    <source>
        <dbReference type="EMBL" id="VTO10629.1"/>
    </source>
</evidence>
<keyword evidence="2" id="KW-1185">Reference proteome</keyword>
<protein>
    <submittedName>
        <fullName evidence="1">Uncharacterized protein</fullName>
    </submittedName>
</protein>
<evidence type="ECO:0000313" key="2">
    <source>
        <dbReference type="Proteomes" id="UP000309952"/>
    </source>
</evidence>
<name>A0A4P1JTX0_9CAUL</name>
<dbReference type="KEGG" id="bvy:NCTC9239_00078"/>
<proteinExistence type="predicted"/>